<keyword evidence="1" id="KW-0175">Coiled coil</keyword>
<dbReference type="Ensembl" id="ENSCSAVT00000004725.1">
    <property type="protein sequence ID" value="ENSCSAVP00000004658.1"/>
    <property type="gene ID" value="ENSCSAVG00000002779.1"/>
</dbReference>
<dbReference type="eggNOG" id="KOG0161">
    <property type="taxonomic scope" value="Eukaryota"/>
</dbReference>
<protein>
    <recommendedName>
        <fullName evidence="4">Myosin tail domain-containing protein</fullName>
    </recommendedName>
</protein>
<name>H2YH59_CIOSA</name>
<reference evidence="2" key="3">
    <citation type="submission" date="2025-09" db="UniProtKB">
        <authorList>
            <consortium name="Ensembl"/>
        </authorList>
    </citation>
    <scope>IDENTIFICATION</scope>
</reference>
<organism evidence="2 3">
    <name type="scientific">Ciona savignyi</name>
    <name type="common">Pacific transparent sea squirt</name>
    <dbReference type="NCBI Taxonomy" id="51511"/>
    <lineage>
        <taxon>Eukaryota</taxon>
        <taxon>Metazoa</taxon>
        <taxon>Chordata</taxon>
        <taxon>Tunicata</taxon>
        <taxon>Ascidiacea</taxon>
        <taxon>Phlebobranchia</taxon>
        <taxon>Cionidae</taxon>
        <taxon>Ciona</taxon>
    </lineage>
</organism>
<dbReference type="AlphaFoldDB" id="H2YH59"/>
<dbReference type="HOGENOM" id="CLU_2474577_0_0_1"/>
<proteinExistence type="predicted"/>
<reference evidence="2" key="2">
    <citation type="submission" date="2025-08" db="UniProtKB">
        <authorList>
            <consortium name="Ensembl"/>
        </authorList>
    </citation>
    <scope>IDENTIFICATION</scope>
</reference>
<evidence type="ECO:0000313" key="3">
    <source>
        <dbReference type="Proteomes" id="UP000007875"/>
    </source>
</evidence>
<accession>H2YH59</accession>
<evidence type="ECO:0008006" key="4">
    <source>
        <dbReference type="Google" id="ProtNLM"/>
    </source>
</evidence>
<dbReference type="Proteomes" id="UP000007875">
    <property type="component" value="Unassembled WGS sequence"/>
</dbReference>
<dbReference type="STRING" id="51511.ENSCSAVP00000004658"/>
<sequence>LQAKVKTYKRQCEETEEQANLNLAKYRKLQHELDDAEERAEIAESSLNKLRAKARDGTFLNYKGVDVQPHLPVIFVLCTILYNTLHTK</sequence>
<evidence type="ECO:0000256" key="1">
    <source>
        <dbReference type="SAM" id="Coils"/>
    </source>
</evidence>
<dbReference type="InParanoid" id="H2YH59"/>
<feature type="coiled-coil region" evidence="1">
    <location>
        <begin position="9"/>
        <end position="53"/>
    </location>
</feature>
<dbReference type="GeneTree" id="ENSGT00940000160705"/>
<keyword evidence="3" id="KW-1185">Reference proteome</keyword>
<dbReference type="Gene3D" id="6.10.250.2420">
    <property type="match status" value="1"/>
</dbReference>
<evidence type="ECO:0000313" key="2">
    <source>
        <dbReference type="Ensembl" id="ENSCSAVP00000004658.1"/>
    </source>
</evidence>
<reference evidence="3" key="1">
    <citation type="submission" date="2003-08" db="EMBL/GenBank/DDBJ databases">
        <authorList>
            <person name="Birren B."/>
            <person name="Nusbaum C."/>
            <person name="Abebe A."/>
            <person name="Abouelleil A."/>
            <person name="Adekoya E."/>
            <person name="Ait-zahra M."/>
            <person name="Allen N."/>
            <person name="Allen T."/>
            <person name="An P."/>
            <person name="Anderson M."/>
            <person name="Anderson S."/>
            <person name="Arachchi H."/>
            <person name="Armbruster J."/>
            <person name="Bachantsang P."/>
            <person name="Baldwin J."/>
            <person name="Barry A."/>
            <person name="Bayul T."/>
            <person name="Blitshsteyn B."/>
            <person name="Bloom T."/>
            <person name="Blye J."/>
            <person name="Boguslavskiy L."/>
            <person name="Borowsky M."/>
            <person name="Boukhgalter B."/>
            <person name="Brunache A."/>
            <person name="Butler J."/>
            <person name="Calixte N."/>
            <person name="Calvo S."/>
            <person name="Camarata J."/>
            <person name="Campo K."/>
            <person name="Chang J."/>
            <person name="Cheshatsang Y."/>
            <person name="Citroen M."/>
            <person name="Collymore A."/>
            <person name="Considine T."/>
            <person name="Cook A."/>
            <person name="Cooke P."/>
            <person name="Corum B."/>
            <person name="Cuomo C."/>
            <person name="David R."/>
            <person name="Dawoe T."/>
            <person name="Degray S."/>
            <person name="Dodge S."/>
            <person name="Dooley K."/>
            <person name="Dorje P."/>
            <person name="Dorjee K."/>
            <person name="Dorris L."/>
            <person name="Duffey N."/>
            <person name="Dupes A."/>
            <person name="Elkins T."/>
            <person name="Engels R."/>
            <person name="Erickson J."/>
            <person name="Farina A."/>
            <person name="Faro S."/>
            <person name="Ferreira P."/>
            <person name="Fischer H."/>
            <person name="Fitzgerald M."/>
            <person name="Foley K."/>
            <person name="Gage D."/>
            <person name="Galagan J."/>
            <person name="Gearin G."/>
            <person name="Gnerre S."/>
            <person name="Gnirke A."/>
            <person name="Goyette A."/>
            <person name="Graham J."/>
            <person name="Grandbois E."/>
            <person name="Gyaltsen K."/>
            <person name="Hafez N."/>
            <person name="Hagopian D."/>
            <person name="Hagos B."/>
            <person name="Hall J."/>
            <person name="Hatcher B."/>
            <person name="Heller A."/>
            <person name="Higgins H."/>
            <person name="Honan T."/>
            <person name="Horn A."/>
            <person name="Houde N."/>
            <person name="Hughes L."/>
            <person name="Hulme W."/>
            <person name="Husby E."/>
            <person name="Iliev I."/>
            <person name="Jaffe D."/>
            <person name="Jones C."/>
            <person name="Kamal M."/>
            <person name="Kamat A."/>
            <person name="Kamvysselis M."/>
            <person name="Karlsson E."/>
            <person name="Kells C."/>
            <person name="Kieu A."/>
            <person name="Kisner P."/>
            <person name="Kodira C."/>
            <person name="Kulbokas E."/>
            <person name="Labutti K."/>
            <person name="Lama D."/>
            <person name="Landers T."/>
            <person name="Leger J."/>
            <person name="Levine S."/>
            <person name="Lewis D."/>
            <person name="Lewis T."/>
            <person name="Lindblad-toh K."/>
            <person name="Liu X."/>
            <person name="Lokyitsang T."/>
            <person name="Lokyitsang Y."/>
            <person name="Lucien O."/>
            <person name="Lui A."/>
            <person name="Ma L.J."/>
            <person name="Mabbitt R."/>
            <person name="Macdonald J."/>
            <person name="Maclean C."/>
            <person name="Major J."/>
            <person name="Manning J."/>
            <person name="Marabella R."/>
            <person name="Maru K."/>
            <person name="Matthews C."/>
            <person name="Mauceli E."/>
            <person name="Mccarthy M."/>
            <person name="Mcdonough S."/>
            <person name="Mcghee T."/>
            <person name="Meldrim J."/>
            <person name="Meneus L."/>
            <person name="Mesirov J."/>
            <person name="Mihalev A."/>
            <person name="Mihova T."/>
            <person name="Mikkelsen T."/>
            <person name="Mlenga V."/>
            <person name="Moru K."/>
            <person name="Mozes J."/>
            <person name="Mulrain L."/>
            <person name="Munson G."/>
            <person name="Naylor J."/>
            <person name="Newes C."/>
            <person name="Nguyen C."/>
            <person name="Nguyen N."/>
            <person name="Nguyen T."/>
            <person name="Nicol R."/>
            <person name="Nielsen C."/>
            <person name="Nizzari M."/>
            <person name="Norbu C."/>
            <person name="Norbu N."/>
            <person name="O'donnell P."/>
            <person name="Okoawo O."/>
            <person name="O'leary S."/>
            <person name="Omotosho B."/>
            <person name="O'neill K."/>
            <person name="Osman S."/>
            <person name="Parker S."/>
            <person name="Perrin D."/>
            <person name="Phunkhang P."/>
            <person name="Piqani B."/>
            <person name="Purcell S."/>
            <person name="Rachupka T."/>
            <person name="Ramasamy U."/>
            <person name="Rameau R."/>
            <person name="Ray V."/>
            <person name="Raymond C."/>
            <person name="Retta R."/>
            <person name="Richardson S."/>
            <person name="Rise C."/>
            <person name="Rodriguez J."/>
            <person name="Rogers J."/>
            <person name="Rogov P."/>
            <person name="Rutman M."/>
            <person name="Schupbach R."/>
            <person name="Seaman C."/>
            <person name="Settipalli S."/>
            <person name="Sharpe T."/>
            <person name="Sheridan J."/>
            <person name="Sherpa N."/>
            <person name="Shi J."/>
            <person name="Smirnov S."/>
            <person name="Smith C."/>
            <person name="Sougnez C."/>
            <person name="Spencer B."/>
            <person name="Stalker J."/>
            <person name="Stange-thomann N."/>
            <person name="Stavropoulos S."/>
            <person name="Stetson K."/>
            <person name="Stone C."/>
            <person name="Stone S."/>
            <person name="Stubbs M."/>
            <person name="Talamas J."/>
            <person name="Tchuinga P."/>
            <person name="Tenzing P."/>
            <person name="Tesfaye S."/>
            <person name="Theodore J."/>
            <person name="Thoulutsang Y."/>
            <person name="Topham K."/>
            <person name="Towey S."/>
            <person name="Tsamla T."/>
            <person name="Tsomo N."/>
            <person name="Vallee D."/>
            <person name="Vassiliev H."/>
            <person name="Venkataraman V."/>
            <person name="Vinson J."/>
            <person name="Vo A."/>
            <person name="Wade C."/>
            <person name="Wang S."/>
            <person name="Wangchuk T."/>
            <person name="Wangdi T."/>
            <person name="Whittaker C."/>
            <person name="Wilkinson J."/>
            <person name="Wu Y."/>
            <person name="Wyman D."/>
            <person name="Yadav S."/>
            <person name="Yang S."/>
            <person name="Yang X."/>
            <person name="Yeager S."/>
            <person name="Yee E."/>
            <person name="Young G."/>
            <person name="Zainoun J."/>
            <person name="Zembeck L."/>
            <person name="Zimmer A."/>
            <person name="Zody M."/>
            <person name="Lander E."/>
        </authorList>
    </citation>
    <scope>NUCLEOTIDE SEQUENCE [LARGE SCALE GENOMIC DNA]</scope>
</reference>